<feature type="compositionally biased region" description="Basic residues" evidence="1">
    <location>
        <begin position="62"/>
        <end position="75"/>
    </location>
</feature>
<evidence type="ECO:0000313" key="2">
    <source>
        <dbReference type="EMBL" id="CAA9504583.1"/>
    </source>
</evidence>
<evidence type="ECO:0000256" key="1">
    <source>
        <dbReference type="SAM" id="MobiDB-lite"/>
    </source>
</evidence>
<gene>
    <name evidence="2" type="ORF">AVDCRST_MAG12-2872</name>
</gene>
<accession>A0A6J4SSZ4</accession>
<feature type="compositionally biased region" description="Basic residues" evidence="1">
    <location>
        <begin position="89"/>
        <end position="113"/>
    </location>
</feature>
<name>A0A6J4SSZ4_9ACTN</name>
<dbReference type="EMBL" id="CADCVK010000404">
    <property type="protein sequence ID" value="CAA9504583.1"/>
    <property type="molecule type" value="Genomic_DNA"/>
</dbReference>
<protein>
    <submittedName>
        <fullName evidence="2">Nucleoside ABC transporter, periplasmic nucleoside-binding protein</fullName>
    </submittedName>
</protein>
<reference evidence="2" key="1">
    <citation type="submission" date="2020-02" db="EMBL/GenBank/DDBJ databases">
        <authorList>
            <person name="Meier V. D."/>
        </authorList>
    </citation>
    <scope>NUCLEOTIDE SEQUENCE</scope>
    <source>
        <strain evidence="2">AVDCRST_MAG12</strain>
    </source>
</reference>
<proteinExistence type="predicted"/>
<feature type="non-terminal residue" evidence="2">
    <location>
        <position position="1"/>
    </location>
</feature>
<sequence length="133" mass="15481">EGQGDRALPEPGRRGHHLPRLRRHRERPLRGGHRAGLLRHRGGRRPGQARPRRPDPDEHGQARRQRRLRHHRRCRERQLQGRGAGVRPGGRRHQPRPVRPLRRRRAPGGKGRRGPVPPGHHQRRRQGPRCPAV</sequence>
<feature type="compositionally biased region" description="Basic and acidic residues" evidence="1">
    <location>
        <begin position="52"/>
        <end position="61"/>
    </location>
</feature>
<feature type="region of interest" description="Disordered" evidence="1">
    <location>
        <begin position="1"/>
        <end position="133"/>
    </location>
</feature>
<dbReference type="AlphaFoldDB" id="A0A6J4SSZ4"/>
<feature type="compositionally biased region" description="Basic residues" evidence="1">
    <location>
        <begin position="14"/>
        <end position="44"/>
    </location>
</feature>
<feature type="non-terminal residue" evidence="2">
    <location>
        <position position="133"/>
    </location>
</feature>
<organism evidence="2">
    <name type="scientific">uncultured Rubrobacteraceae bacterium</name>
    <dbReference type="NCBI Taxonomy" id="349277"/>
    <lineage>
        <taxon>Bacteria</taxon>
        <taxon>Bacillati</taxon>
        <taxon>Actinomycetota</taxon>
        <taxon>Rubrobacteria</taxon>
        <taxon>Rubrobacterales</taxon>
        <taxon>Rubrobacteraceae</taxon>
        <taxon>environmental samples</taxon>
    </lineage>
</organism>